<dbReference type="PANTHER" id="PTHR32309:SF13">
    <property type="entry name" value="FERRIC ENTEROBACTIN TRANSPORT PROTEIN FEPE"/>
    <property type="match status" value="1"/>
</dbReference>
<comment type="caution">
    <text evidence="3">The sequence shown here is derived from an EMBL/GenBank/DDBJ whole genome shotgun (WGS) entry which is preliminary data.</text>
</comment>
<dbReference type="AlphaFoldDB" id="A0A561SVS8"/>
<dbReference type="InterPro" id="IPR050445">
    <property type="entry name" value="Bact_polysacc_biosynth/exp"/>
</dbReference>
<evidence type="ECO:0000313" key="3">
    <source>
        <dbReference type="EMBL" id="TWF78967.1"/>
    </source>
</evidence>
<keyword evidence="4" id="KW-1185">Reference proteome</keyword>
<reference evidence="3 4" key="1">
    <citation type="submission" date="2019-06" db="EMBL/GenBank/DDBJ databases">
        <title>Sequencing the genomes of 1000 actinobacteria strains.</title>
        <authorList>
            <person name="Klenk H.-P."/>
        </authorList>
    </citation>
    <scope>NUCLEOTIDE SEQUENCE [LARGE SCALE GENOMIC DNA]</scope>
    <source>
        <strain evidence="3 4">DSM 45671</strain>
    </source>
</reference>
<dbReference type="InterPro" id="IPR027417">
    <property type="entry name" value="P-loop_NTPase"/>
</dbReference>
<dbReference type="EMBL" id="VIWU01000001">
    <property type="protein sequence ID" value="TWF78967.1"/>
    <property type="molecule type" value="Genomic_DNA"/>
</dbReference>
<feature type="transmembrane region" description="Helical" evidence="2">
    <location>
        <begin position="12"/>
        <end position="32"/>
    </location>
</feature>
<keyword evidence="2" id="KW-1133">Transmembrane helix</keyword>
<dbReference type="RefSeq" id="WP_147257886.1">
    <property type="nucleotide sequence ID" value="NZ_VIWU01000001.1"/>
</dbReference>
<dbReference type="GO" id="GO:0004713">
    <property type="term" value="F:protein tyrosine kinase activity"/>
    <property type="evidence" value="ECO:0007669"/>
    <property type="project" value="TreeGrafter"/>
</dbReference>
<dbReference type="GO" id="GO:0005886">
    <property type="term" value="C:plasma membrane"/>
    <property type="evidence" value="ECO:0007669"/>
    <property type="project" value="TreeGrafter"/>
</dbReference>
<organism evidence="3 4">
    <name type="scientific">Pseudonocardia hierapolitana</name>
    <dbReference type="NCBI Taxonomy" id="1128676"/>
    <lineage>
        <taxon>Bacteria</taxon>
        <taxon>Bacillati</taxon>
        <taxon>Actinomycetota</taxon>
        <taxon>Actinomycetes</taxon>
        <taxon>Pseudonocardiales</taxon>
        <taxon>Pseudonocardiaceae</taxon>
        <taxon>Pseudonocardia</taxon>
    </lineage>
</organism>
<keyword evidence="2" id="KW-0812">Transmembrane</keyword>
<keyword evidence="2" id="KW-0472">Membrane</keyword>
<proteinExistence type="predicted"/>
<name>A0A561SVS8_9PSEU</name>
<protein>
    <submittedName>
        <fullName evidence="3">Mrp family chromosome partitioning ATPase</fullName>
    </submittedName>
</protein>
<evidence type="ECO:0000256" key="2">
    <source>
        <dbReference type="SAM" id="Phobius"/>
    </source>
</evidence>
<dbReference type="PANTHER" id="PTHR32309">
    <property type="entry name" value="TYROSINE-PROTEIN KINASE"/>
    <property type="match status" value="1"/>
</dbReference>
<feature type="region of interest" description="Disordered" evidence="1">
    <location>
        <begin position="456"/>
        <end position="501"/>
    </location>
</feature>
<evidence type="ECO:0000313" key="4">
    <source>
        <dbReference type="Proteomes" id="UP000321261"/>
    </source>
</evidence>
<dbReference type="Gene3D" id="3.40.50.300">
    <property type="entry name" value="P-loop containing nucleotide triphosphate hydrolases"/>
    <property type="match status" value="1"/>
</dbReference>
<dbReference type="SUPFAM" id="SSF52540">
    <property type="entry name" value="P-loop containing nucleoside triphosphate hydrolases"/>
    <property type="match status" value="1"/>
</dbReference>
<gene>
    <name evidence="3" type="ORF">FHX44_114893</name>
</gene>
<dbReference type="OrthoDB" id="3570682at2"/>
<feature type="compositionally biased region" description="Basic and acidic residues" evidence="1">
    <location>
        <begin position="480"/>
        <end position="492"/>
    </location>
</feature>
<sequence length="519" mass="54327">MSPLRKYSLRVAEWWVVVVVLAVAGGVLAAVWSVSTATTTWTATTALSSQSQLRAPEQDGVLAIGYVDYFNQESYQQVLRAKAGVPDDVTLSAQTGASSPIIYVSASGPSEDVVREAATSATEAFREDVRQSLVAERRRAADDLQAEIDKNVETLNSLARTDVEKNVLLDQIRSLQGRLTEFLADDTNHLKQLQPEPGVDSSTPSPVVDIVSGVFGGAVLGILIALVFAAMDRRVRNAAEVQDAAGVPVLAELRRGDDGSIRMQNLLNSVTTAGGATTVVAVVCARRTEGLSAFAHELASAWPARRGGSLHVVADLRSPRPAYDEMPGLVDVLDGRKSVFDTAVARTEGLWVLPPGDATGLDPYALADPRLVAGVLRDASSAVALVVVEAPPLLEAPESQLLCAAVDQVILLVDAKHARGDDVQKAVGLLRSAEAHVAGIVIDGTGGQLATRLPASTTADAAPQARSLAPRAGAAVGPESSERPGDSPHDRTTPTPYPRVGLVGAAVMSIESNGSKDGM</sequence>
<accession>A0A561SVS8</accession>
<evidence type="ECO:0000256" key="1">
    <source>
        <dbReference type="SAM" id="MobiDB-lite"/>
    </source>
</evidence>
<dbReference type="Proteomes" id="UP000321261">
    <property type="component" value="Unassembled WGS sequence"/>
</dbReference>
<feature type="transmembrane region" description="Helical" evidence="2">
    <location>
        <begin position="210"/>
        <end position="230"/>
    </location>
</feature>